<name>E0R7Q9_DROME</name>
<reference evidence="1" key="1">
    <citation type="submission" date="2010-08" db="EMBL/GenBank/DDBJ databases">
        <authorList>
            <person name="Carlson J."/>
            <person name="Booth B."/>
            <person name="Frise E."/>
            <person name="Park S."/>
            <person name="Wan K."/>
            <person name="Yu C."/>
            <person name="Celniker S."/>
        </authorList>
    </citation>
    <scope>NUCLEOTIDE SEQUENCE</scope>
    <source>
        <strain evidence="1">Berkeley</strain>
    </source>
</reference>
<evidence type="ECO:0000313" key="1">
    <source>
        <dbReference type="EMBL" id="ADL60603.1"/>
    </source>
</evidence>
<feature type="non-terminal residue" evidence="1">
    <location>
        <position position="36"/>
    </location>
</feature>
<protein>
    <submittedName>
        <fullName evidence="1">RE22464p</fullName>
    </submittedName>
</protein>
<dbReference type="EMBL" id="BT125111">
    <property type="protein sequence ID" value="ADL60603.1"/>
    <property type="molecule type" value="mRNA"/>
</dbReference>
<organism evidence="1">
    <name type="scientific">Drosophila melanogaster</name>
    <name type="common">Fruit fly</name>
    <dbReference type="NCBI Taxonomy" id="7227"/>
    <lineage>
        <taxon>Eukaryota</taxon>
        <taxon>Metazoa</taxon>
        <taxon>Ecdysozoa</taxon>
        <taxon>Arthropoda</taxon>
        <taxon>Hexapoda</taxon>
        <taxon>Insecta</taxon>
        <taxon>Pterygota</taxon>
        <taxon>Neoptera</taxon>
        <taxon>Endopterygota</taxon>
        <taxon>Diptera</taxon>
        <taxon>Brachycera</taxon>
        <taxon>Muscomorpha</taxon>
        <taxon>Ephydroidea</taxon>
        <taxon>Drosophilidae</taxon>
        <taxon>Drosophila</taxon>
        <taxon>Sophophora</taxon>
    </lineage>
</organism>
<dbReference type="AlphaFoldDB" id="E0R7Q9"/>
<sequence>MSSNTVKCNLACKKISFSFVEINQLFMGRLTKKKKK</sequence>
<accession>E0R7Q9</accession>
<proteinExistence type="evidence at transcript level"/>